<evidence type="ECO:0000259" key="2">
    <source>
        <dbReference type="SMART" id="SM00894"/>
    </source>
</evidence>
<organism evidence="3 4">
    <name type="scientific">Bifidobacterium mongoliense DSM 21395</name>
    <dbReference type="NCBI Taxonomy" id="1437603"/>
    <lineage>
        <taxon>Bacteria</taxon>
        <taxon>Bacillati</taxon>
        <taxon>Actinomycetota</taxon>
        <taxon>Actinomycetes</taxon>
        <taxon>Bifidobacteriales</taxon>
        <taxon>Bifidobacteriaceae</taxon>
        <taxon>Bifidobacterium</taxon>
    </lineage>
</organism>
<feature type="domain" description="Excalibur calcium-binding" evidence="2">
    <location>
        <begin position="156"/>
        <end position="192"/>
    </location>
</feature>
<gene>
    <name evidence="3" type="ORF">BMON_1590</name>
</gene>
<feature type="region of interest" description="Disordered" evidence="1">
    <location>
        <begin position="89"/>
        <end position="156"/>
    </location>
</feature>
<dbReference type="AlphaFoldDB" id="A0A087C4X5"/>
<feature type="region of interest" description="Disordered" evidence="1">
    <location>
        <begin position="168"/>
        <end position="192"/>
    </location>
</feature>
<evidence type="ECO:0000256" key="1">
    <source>
        <dbReference type="SAM" id="MobiDB-lite"/>
    </source>
</evidence>
<dbReference type="Pfam" id="PF05901">
    <property type="entry name" value="Excalibur"/>
    <property type="match status" value="1"/>
</dbReference>
<proteinExistence type="predicted"/>
<evidence type="ECO:0000313" key="4">
    <source>
        <dbReference type="Proteomes" id="UP000029082"/>
    </source>
</evidence>
<dbReference type="GeneID" id="93095395"/>
<evidence type="ECO:0000313" key="3">
    <source>
        <dbReference type="EMBL" id="KFI78325.1"/>
    </source>
</evidence>
<dbReference type="STRING" id="1437603.GCA_000771525_01533"/>
<accession>A0A087C4X5</accession>
<dbReference type="RefSeq" id="WP_051917830.1">
    <property type="nucleotide sequence ID" value="NZ_JDUO01000005.1"/>
</dbReference>
<dbReference type="Proteomes" id="UP000029082">
    <property type="component" value="Unassembled WGS sequence"/>
</dbReference>
<dbReference type="eggNOG" id="COG3064">
    <property type="taxonomic scope" value="Bacteria"/>
</dbReference>
<feature type="compositionally biased region" description="Basic and acidic residues" evidence="1">
    <location>
        <begin position="89"/>
        <end position="131"/>
    </location>
</feature>
<sequence length="192" mass="21013">MSDDDGSPRILLVHESAKDRAARDKLAEAKRGLTAKVHDVRALLSSSDGKVSDDNTRNTLHGDIDRVATLDSKSLPDYEDGVNALQRDMDAVRHSIDQKVADQKEAERKEAERKEAERKEVERNNAEHQHDGQTNSGTPAPDQNPPQPPAQDQNVFYASCAAVRAAGKAPIRVGEPGYDHRLDRDGDGVGCE</sequence>
<dbReference type="InterPro" id="IPR008613">
    <property type="entry name" value="Excalibur_Ca-bd_domain"/>
</dbReference>
<name>A0A087C4X5_9BIFI</name>
<feature type="compositionally biased region" description="Basic and acidic residues" evidence="1">
    <location>
        <begin position="177"/>
        <end position="192"/>
    </location>
</feature>
<dbReference type="SMART" id="SM00894">
    <property type="entry name" value="Excalibur"/>
    <property type="match status" value="1"/>
</dbReference>
<dbReference type="EMBL" id="JGZE01000004">
    <property type="protein sequence ID" value="KFI78325.1"/>
    <property type="molecule type" value="Genomic_DNA"/>
</dbReference>
<reference evidence="3 4" key="1">
    <citation type="submission" date="2014-03" db="EMBL/GenBank/DDBJ databases">
        <title>Genomics of Bifidobacteria.</title>
        <authorList>
            <person name="Ventura M."/>
            <person name="Milani C."/>
            <person name="Lugli G.A."/>
        </authorList>
    </citation>
    <scope>NUCLEOTIDE SEQUENCE [LARGE SCALE GENOMIC DNA]</scope>
    <source>
        <strain evidence="3 4">DSM 21395</strain>
    </source>
</reference>
<protein>
    <submittedName>
        <fullName evidence="3">Excalibur domain family protein</fullName>
    </submittedName>
</protein>
<comment type="caution">
    <text evidence="3">The sequence shown here is derived from an EMBL/GenBank/DDBJ whole genome shotgun (WGS) entry which is preliminary data.</text>
</comment>
<keyword evidence="4" id="KW-1185">Reference proteome</keyword>